<reference evidence="3" key="2">
    <citation type="submission" date="2014-03" db="EMBL/GenBank/DDBJ databases">
        <title>Candidatus Competibacter-lineage genomes retrieved from metagenomes reveal functional metabolic diversity.</title>
        <authorList>
            <person name="McIlroy S.J."/>
            <person name="Albertsen M."/>
            <person name="Andresen E.K."/>
            <person name="Saunders A.M."/>
            <person name="Kristiansen R."/>
            <person name="Stokholm-Bjerregaard M."/>
            <person name="Nielsen K.L."/>
            <person name="Nielsen P.H."/>
        </authorList>
    </citation>
    <scope>NUCLEOTIDE SEQUENCE</scope>
    <source>
        <strain evidence="3">Run_A_D11</strain>
    </source>
</reference>
<dbReference type="PANTHER" id="PTHR44196">
    <property type="entry name" value="DEHYDROGENASE/REDUCTASE SDR FAMILY MEMBER 7B"/>
    <property type="match status" value="1"/>
</dbReference>
<accession>W6MCN3</accession>
<comment type="similarity">
    <text evidence="1">Belongs to the short-chain dehydrogenases/reductases (SDR) family.</text>
</comment>
<dbReference type="Pfam" id="PF00106">
    <property type="entry name" value="adh_short"/>
    <property type="match status" value="1"/>
</dbReference>
<dbReference type="PRINTS" id="PR00081">
    <property type="entry name" value="GDHRDH"/>
</dbReference>
<dbReference type="RefSeq" id="WP_048676050.1">
    <property type="nucleotide sequence ID" value="NZ_CBTJ020000101.1"/>
</dbReference>
<evidence type="ECO:0000313" key="4">
    <source>
        <dbReference type="Proteomes" id="UP000035760"/>
    </source>
</evidence>
<dbReference type="AlphaFoldDB" id="W6MCN3"/>
<keyword evidence="2" id="KW-0560">Oxidoreductase</keyword>
<organism evidence="3 4">
    <name type="scientific">Candidatus Competibacter denitrificans Run_A_D11</name>
    <dbReference type="NCBI Taxonomy" id="1400863"/>
    <lineage>
        <taxon>Bacteria</taxon>
        <taxon>Pseudomonadati</taxon>
        <taxon>Pseudomonadota</taxon>
        <taxon>Gammaproteobacteria</taxon>
        <taxon>Candidatus Competibacteraceae</taxon>
        <taxon>Candidatus Competibacter</taxon>
    </lineage>
</organism>
<name>W6MCN3_9GAMM</name>
<evidence type="ECO:0000313" key="3">
    <source>
        <dbReference type="EMBL" id="CDI04180.1"/>
    </source>
</evidence>
<dbReference type="PROSITE" id="PS00061">
    <property type="entry name" value="ADH_SHORT"/>
    <property type="match status" value="1"/>
</dbReference>
<dbReference type="PANTHER" id="PTHR44196:SF3">
    <property type="entry name" value="SHORT CHAIN DEHYDROGENASE FAMILY PROTEIN"/>
    <property type="match status" value="1"/>
</dbReference>
<dbReference type="Proteomes" id="UP000035760">
    <property type="component" value="Unassembled WGS sequence"/>
</dbReference>
<sequence>MRKVLIVGATSAIAEAVARLLAARGDFLYLVGRRAEMLEAIAADLRIRGAARVQTETLDINTIEHHAALLDHAAAALGGLDTVLVAHGTLSEQAACQQSVALTFQELHTNALSVIALLTLVANRFESQRAGTIVVISSVAGDRGRQSNYVYGTAKAAVSSFLSGLRQRLHQAGVRVLTIKPGFVDTPMTRDFAKNPLWAKPERVASDIVRAMEKGKDVVYTPGFWRPVMWIIKSIPERIFKSLSFL</sequence>
<dbReference type="NCBIfam" id="NF005489">
    <property type="entry name" value="PRK07102.1"/>
    <property type="match status" value="1"/>
</dbReference>
<dbReference type="GO" id="GO:0016491">
    <property type="term" value="F:oxidoreductase activity"/>
    <property type="evidence" value="ECO:0007669"/>
    <property type="project" value="UniProtKB-KW"/>
</dbReference>
<dbReference type="InterPro" id="IPR002347">
    <property type="entry name" value="SDR_fam"/>
</dbReference>
<dbReference type="Gene3D" id="3.40.50.720">
    <property type="entry name" value="NAD(P)-binding Rossmann-like Domain"/>
    <property type="match status" value="1"/>
</dbReference>
<dbReference type="InterPro" id="IPR020904">
    <property type="entry name" value="Sc_DH/Rdtase_CS"/>
</dbReference>
<dbReference type="EMBL" id="CBTJ020000101">
    <property type="protein sequence ID" value="CDI04180.1"/>
    <property type="molecule type" value="Genomic_DNA"/>
</dbReference>
<dbReference type="SUPFAM" id="SSF51735">
    <property type="entry name" value="NAD(P)-binding Rossmann-fold domains"/>
    <property type="match status" value="1"/>
</dbReference>
<dbReference type="OrthoDB" id="335726at2"/>
<gene>
    <name evidence="3" type="ORF">BN873_890086</name>
</gene>
<dbReference type="InterPro" id="IPR036291">
    <property type="entry name" value="NAD(P)-bd_dom_sf"/>
</dbReference>
<protein>
    <submittedName>
        <fullName evidence="3">Short-chain dehydrogenase/reductase SDR</fullName>
    </submittedName>
</protein>
<dbReference type="STRING" id="1400863.BN873_890086"/>
<comment type="caution">
    <text evidence="3">The sequence shown here is derived from an EMBL/GenBank/DDBJ whole genome shotgun (WGS) entry which is preliminary data.</text>
</comment>
<reference evidence="3" key="1">
    <citation type="submission" date="2013-07" db="EMBL/GenBank/DDBJ databases">
        <authorList>
            <person name="McIlroy S."/>
        </authorList>
    </citation>
    <scope>NUCLEOTIDE SEQUENCE [LARGE SCALE GENOMIC DNA]</scope>
    <source>
        <strain evidence="3">Run_A_D11</strain>
    </source>
</reference>
<evidence type="ECO:0000256" key="2">
    <source>
        <dbReference type="ARBA" id="ARBA00023002"/>
    </source>
</evidence>
<keyword evidence="4" id="KW-1185">Reference proteome</keyword>
<proteinExistence type="inferred from homology"/>
<evidence type="ECO:0000256" key="1">
    <source>
        <dbReference type="ARBA" id="ARBA00006484"/>
    </source>
</evidence>
<dbReference type="GO" id="GO:0016020">
    <property type="term" value="C:membrane"/>
    <property type="evidence" value="ECO:0007669"/>
    <property type="project" value="TreeGrafter"/>
</dbReference>